<accession>A0A1S1HA85</accession>
<name>A0A1S1HA85_9SPHN</name>
<keyword evidence="2" id="KW-1185">Reference proteome</keyword>
<dbReference type="EMBL" id="MIPT01000001">
    <property type="protein sequence ID" value="OHT18243.1"/>
    <property type="molecule type" value="Genomic_DNA"/>
</dbReference>
<proteinExistence type="predicted"/>
<evidence type="ECO:0000313" key="1">
    <source>
        <dbReference type="EMBL" id="OHT18243.1"/>
    </source>
</evidence>
<dbReference type="InterPro" id="IPR021312">
    <property type="entry name" value="DUF2889"/>
</dbReference>
<evidence type="ECO:0008006" key="3">
    <source>
        <dbReference type="Google" id="ProtNLM"/>
    </source>
</evidence>
<gene>
    <name evidence="1" type="ORF">BHE75_00214</name>
</gene>
<reference evidence="1 2" key="1">
    <citation type="submission" date="2016-09" db="EMBL/GenBank/DDBJ databases">
        <title>Metabolic pathway, cell adaptation mechanisms and a novel monoxygenase revealed through proteogenomic-transcription analysis of a Sphingomonas haloaromaticamans strain degrading the fungicide ortho-phenylphenol.</title>
        <authorList>
            <person name="Perruchon C."/>
            <person name="Papadopoulou E.S."/>
            <person name="Rousidou C."/>
            <person name="Vasileiadis S."/>
            <person name="Tanou G."/>
            <person name="Amoutzias G."/>
            <person name="Molassiotis A."/>
            <person name="Karpouzas D.G."/>
        </authorList>
    </citation>
    <scope>NUCLEOTIDE SEQUENCE [LARGE SCALE GENOMIC DNA]</scope>
    <source>
        <strain evidence="1 2">P3</strain>
    </source>
</reference>
<dbReference type="Pfam" id="PF11136">
    <property type="entry name" value="DUF2889"/>
    <property type="match status" value="1"/>
</dbReference>
<dbReference type="AlphaFoldDB" id="A0A1S1HA85"/>
<organism evidence="1 2">
    <name type="scientific">Edaphosphingomonas haloaromaticamans</name>
    <dbReference type="NCBI Taxonomy" id="653954"/>
    <lineage>
        <taxon>Bacteria</taxon>
        <taxon>Pseudomonadati</taxon>
        <taxon>Pseudomonadota</taxon>
        <taxon>Alphaproteobacteria</taxon>
        <taxon>Sphingomonadales</taxon>
        <taxon>Rhizorhabdaceae</taxon>
        <taxon>Edaphosphingomonas</taxon>
    </lineage>
</organism>
<dbReference type="Proteomes" id="UP000179467">
    <property type="component" value="Unassembled WGS sequence"/>
</dbReference>
<sequence>MRALAGEVRADLFDDYHDMACTVHHDGTAVTAIQAEIRRAPFSTCPGANTAANELVGIPLQVSRRHLYGEGRPQRNCTHIFDLAAFAISHAANAGGERVLDFIVPDLVESGAWVEACLDGKAVHRWKVGYSETIIAPAEYAGRAMFGGFVRWAEGQFEGVAVELALHLQKVVLVARGRRYLIGQENENSIRDEPERIGACYSFSEPQFSIARPNPDYVRDFTDGLPTRKALI</sequence>
<protein>
    <recommendedName>
        <fullName evidence="3">DUF2889 domain-containing protein</fullName>
    </recommendedName>
</protein>
<comment type="caution">
    <text evidence="1">The sequence shown here is derived from an EMBL/GenBank/DDBJ whole genome shotgun (WGS) entry which is preliminary data.</text>
</comment>
<evidence type="ECO:0000313" key="2">
    <source>
        <dbReference type="Proteomes" id="UP000179467"/>
    </source>
</evidence>